<evidence type="ECO:0000313" key="18">
    <source>
        <dbReference type="Proteomes" id="UP000214688"/>
    </source>
</evidence>
<keyword evidence="8" id="KW-0547">Nucleotide-binding</keyword>
<dbReference type="InterPro" id="IPR003594">
    <property type="entry name" value="HATPase_dom"/>
</dbReference>
<keyword evidence="7 14" id="KW-0812">Transmembrane</keyword>
<gene>
    <name evidence="17" type="ORF">CIG75_05035</name>
</gene>
<dbReference type="SMART" id="SM00304">
    <property type="entry name" value="HAMP"/>
    <property type="match status" value="1"/>
</dbReference>
<feature type="domain" description="HAMP" evidence="16">
    <location>
        <begin position="193"/>
        <end position="245"/>
    </location>
</feature>
<dbReference type="KEGG" id="tab:CIG75_05035"/>
<keyword evidence="10" id="KW-0067">ATP-binding</keyword>
<dbReference type="InterPro" id="IPR005467">
    <property type="entry name" value="His_kinase_dom"/>
</dbReference>
<dbReference type="Pfam" id="PF00672">
    <property type="entry name" value="HAMP"/>
    <property type="match status" value="1"/>
</dbReference>
<dbReference type="GO" id="GO:0000155">
    <property type="term" value="F:phosphorelay sensor kinase activity"/>
    <property type="evidence" value="ECO:0007669"/>
    <property type="project" value="InterPro"/>
</dbReference>
<reference evidence="17 18" key="1">
    <citation type="journal article" date="2015" name="Int. J. Syst. Evol. Microbiol.">
        <title>Tumebacillus algifaecis sp. nov., isolated from decomposing algal scum.</title>
        <authorList>
            <person name="Wu Y.F."/>
            <person name="Zhang B."/>
            <person name="Xing P."/>
            <person name="Wu Q.L."/>
            <person name="Liu S.J."/>
        </authorList>
    </citation>
    <scope>NUCLEOTIDE SEQUENCE [LARGE SCALE GENOMIC DNA]</scope>
    <source>
        <strain evidence="17 18">THMBR28</strain>
    </source>
</reference>
<evidence type="ECO:0000256" key="13">
    <source>
        <dbReference type="ARBA" id="ARBA00023136"/>
    </source>
</evidence>
<keyword evidence="4" id="KW-1003">Cell membrane</keyword>
<keyword evidence="18" id="KW-1185">Reference proteome</keyword>
<keyword evidence="6" id="KW-0808">Transferase</keyword>
<evidence type="ECO:0000313" key="17">
    <source>
        <dbReference type="EMBL" id="ASS74412.1"/>
    </source>
</evidence>
<evidence type="ECO:0000256" key="7">
    <source>
        <dbReference type="ARBA" id="ARBA00022692"/>
    </source>
</evidence>
<dbReference type="Gene3D" id="1.10.287.130">
    <property type="match status" value="1"/>
</dbReference>
<comment type="catalytic activity">
    <reaction evidence="1">
        <text>ATP + protein L-histidine = ADP + protein N-phospho-L-histidine.</text>
        <dbReference type="EC" id="2.7.13.3"/>
    </reaction>
</comment>
<keyword evidence="5" id="KW-0597">Phosphoprotein</keyword>
<dbReference type="FunFam" id="1.10.287.130:FF:000001">
    <property type="entry name" value="Two-component sensor histidine kinase"/>
    <property type="match status" value="1"/>
</dbReference>
<comment type="subcellular location">
    <subcellularLocation>
        <location evidence="2">Cell membrane</location>
        <topology evidence="2">Multi-pass membrane protein</topology>
    </subcellularLocation>
</comment>
<organism evidence="17 18">
    <name type="scientific">Tumebacillus algifaecis</name>
    <dbReference type="NCBI Taxonomy" id="1214604"/>
    <lineage>
        <taxon>Bacteria</taxon>
        <taxon>Bacillati</taxon>
        <taxon>Bacillota</taxon>
        <taxon>Bacilli</taxon>
        <taxon>Bacillales</taxon>
        <taxon>Alicyclobacillaceae</taxon>
        <taxon>Tumebacillus</taxon>
    </lineage>
</organism>
<dbReference type="PRINTS" id="PR00344">
    <property type="entry name" value="BCTRLSENSOR"/>
</dbReference>
<evidence type="ECO:0000259" key="15">
    <source>
        <dbReference type="PROSITE" id="PS50109"/>
    </source>
</evidence>
<dbReference type="InterPro" id="IPR050398">
    <property type="entry name" value="HssS/ArlS-like"/>
</dbReference>
<dbReference type="AlphaFoldDB" id="A0A223CYK4"/>
<dbReference type="PROSITE" id="PS50885">
    <property type="entry name" value="HAMP"/>
    <property type="match status" value="1"/>
</dbReference>
<evidence type="ECO:0000256" key="8">
    <source>
        <dbReference type="ARBA" id="ARBA00022741"/>
    </source>
</evidence>
<proteinExistence type="predicted"/>
<dbReference type="PANTHER" id="PTHR45528">
    <property type="entry name" value="SENSOR HISTIDINE KINASE CPXA"/>
    <property type="match status" value="1"/>
</dbReference>
<dbReference type="InterPro" id="IPR036890">
    <property type="entry name" value="HATPase_C_sf"/>
</dbReference>
<dbReference type="PANTHER" id="PTHR45528:SF1">
    <property type="entry name" value="SENSOR HISTIDINE KINASE CPXA"/>
    <property type="match status" value="1"/>
</dbReference>
<dbReference type="GO" id="GO:0005886">
    <property type="term" value="C:plasma membrane"/>
    <property type="evidence" value="ECO:0007669"/>
    <property type="project" value="UniProtKB-SubCell"/>
</dbReference>
<evidence type="ECO:0000256" key="5">
    <source>
        <dbReference type="ARBA" id="ARBA00022553"/>
    </source>
</evidence>
<dbReference type="CDD" id="cd00082">
    <property type="entry name" value="HisKA"/>
    <property type="match status" value="1"/>
</dbReference>
<dbReference type="RefSeq" id="WP_094235664.1">
    <property type="nucleotide sequence ID" value="NZ_CP022657.1"/>
</dbReference>
<dbReference type="Gene3D" id="6.10.340.10">
    <property type="match status" value="1"/>
</dbReference>
<evidence type="ECO:0000256" key="9">
    <source>
        <dbReference type="ARBA" id="ARBA00022777"/>
    </source>
</evidence>
<sequence>MKQWSIRTKLILSYLLLVVVALAISGGMFYALVNKAVTKQAIDSLITGGHNFLEMLEEEDLPFSDGSMTDRMKRKIKLSLASRTTTASYVIARIEGGHTVMTTNLDGMKRGDKFQYPLEGLKDQESLTDRVTVADHEYLIYATRMNELKDYALVLLAPHEIVSSVIKDMLRLLLIGFVLTSVVVVLLGVILSRSLTKPVSVLGEQMRRLAKRDFTPPQIVRTGDEIEEVSRTFASMVAELKSYDLAQRRFLQNASHELKTPLMAIQGYAEGIKDGIFQGEEASVGLEVIAQESTRLKGVVDELIYLSKLETMEAIYHPSEFECTEFVEDSLTRVRSLALQKGVELQLHGYGVYQIKADRDKLMQAMLNLLSNGIRHARSQVDVRLAKKAGMLSITIRDDGEGYRGSFETIFERFSTGVKGETGLGLAIVKAIVEKSNGTIRAANHPQGGAEFHIELPLS</sequence>
<evidence type="ECO:0000256" key="4">
    <source>
        <dbReference type="ARBA" id="ARBA00022475"/>
    </source>
</evidence>
<dbReference type="SMART" id="SM00388">
    <property type="entry name" value="HisKA"/>
    <property type="match status" value="1"/>
</dbReference>
<dbReference type="SMART" id="SM00387">
    <property type="entry name" value="HATPase_c"/>
    <property type="match status" value="1"/>
</dbReference>
<dbReference type="OrthoDB" id="3436at2"/>
<evidence type="ECO:0000256" key="10">
    <source>
        <dbReference type="ARBA" id="ARBA00022840"/>
    </source>
</evidence>
<evidence type="ECO:0000256" key="3">
    <source>
        <dbReference type="ARBA" id="ARBA00012438"/>
    </source>
</evidence>
<dbReference type="CDD" id="cd06225">
    <property type="entry name" value="HAMP"/>
    <property type="match status" value="1"/>
</dbReference>
<evidence type="ECO:0000259" key="16">
    <source>
        <dbReference type="PROSITE" id="PS50885"/>
    </source>
</evidence>
<dbReference type="EC" id="2.7.13.3" evidence="3"/>
<accession>A0A223CYK4</accession>
<dbReference type="EMBL" id="CP022657">
    <property type="protein sequence ID" value="ASS74412.1"/>
    <property type="molecule type" value="Genomic_DNA"/>
</dbReference>
<dbReference type="PROSITE" id="PS50109">
    <property type="entry name" value="HIS_KIN"/>
    <property type="match status" value="1"/>
</dbReference>
<dbReference type="InterPro" id="IPR004358">
    <property type="entry name" value="Sig_transdc_His_kin-like_C"/>
</dbReference>
<dbReference type="Pfam" id="PF00512">
    <property type="entry name" value="HisKA"/>
    <property type="match status" value="1"/>
</dbReference>
<keyword evidence="12" id="KW-0902">Two-component regulatory system</keyword>
<evidence type="ECO:0000256" key="2">
    <source>
        <dbReference type="ARBA" id="ARBA00004651"/>
    </source>
</evidence>
<dbReference type="InterPro" id="IPR036097">
    <property type="entry name" value="HisK_dim/P_sf"/>
</dbReference>
<evidence type="ECO:0000256" key="14">
    <source>
        <dbReference type="SAM" id="Phobius"/>
    </source>
</evidence>
<dbReference type="SUPFAM" id="SSF158472">
    <property type="entry name" value="HAMP domain-like"/>
    <property type="match status" value="1"/>
</dbReference>
<name>A0A223CYK4_9BACL</name>
<evidence type="ECO:0000256" key="6">
    <source>
        <dbReference type="ARBA" id="ARBA00022679"/>
    </source>
</evidence>
<evidence type="ECO:0000256" key="1">
    <source>
        <dbReference type="ARBA" id="ARBA00000085"/>
    </source>
</evidence>
<protein>
    <recommendedName>
        <fullName evidence="3">histidine kinase</fullName>
        <ecNumber evidence="3">2.7.13.3</ecNumber>
    </recommendedName>
</protein>
<dbReference type="Proteomes" id="UP000214688">
    <property type="component" value="Chromosome"/>
</dbReference>
<keyword evidence="9" id="KW-0418">Kinase</keyword>
<evidence type="ECO:0000256" key="12">
    <source>
        <dbReference type="ARBA" id="ARBA00023012"/>
    </source>
</evidence>
<evidence type="ECO:0000256" key="11">
    <source>
        <dbReference type="ARBA" id="ARBA00022989"/>
    </source>
</evidence>
<dbReference type="InterPro" id="IPR003661">
    <property type="entry name" value="HisK_dim/P_dom"/>
</dbReference>
<feature type="domain" description="Histidine kinase" evidence="15">
    <location>
        <begin position="253"/>
        <end position="459"/>
    </location>
</feature>
<dbReference type="InterPro" id="IPR003660">
    <property type="entry name" value="HAMP_dom"/>
</dbReference>
<dbReference type="SUPFAM" id="SSF47384">
    <property type="entry name" value="Homodimeric domain of signal transducing histidine kinase"/>
    <property type="match status" value="1"/>
</dbReference>
<dbReference type="Pfam" id="PF02518">
    <property type="entry name" value="HATPase_c"/>
    <property type="match status" value="1"/>
</dbReference>
<keyword evidence="13 14" id="KW-0472">Membrane</keyword>
<dbReference type="SUPFAM" id="SSF55874">
    <property type="entry name" value="ATPase domain of HSP90 chaperone/DNA topoisomerase II/histidine kinase"/>
    <property type="match status" value="1"/>
</dbReference>
<dbReference type="GO" id="GO:0005524">
    <property type="term" value="F:ATP binding"/>
    <property type="evidence" value="ECO:0007669"/>
    <property type="project" value="UniProtKB-KW"/>
</dbReference>
<feature type="transmembrane region" description="Helical" evidence="14">
    <location>
        <begin position="172"/>
        <end position="191"/>
    </location>
</feature>
<keyword evidence="11 14" id="KW-1133">Transmembrane helix</keyword>
<dbReference type="Gene3D" id="3.30.565.10">
    <property type="entry name" value="Histidine kinase-like ATPase, C-terminal domain"/>
    <property type="match status" value="1"/>
</dbReference>
<feature type="transmembrane region" description="Helical" evidence="14">
    <location>
        <begin position="12"/>
        <end position="33"/>
    </location>
</feature>